<name>A0AAD2FQ63_9STRA</name>
<dbReference type="SUPFAM" id="SSF48452">
    <property type="entry name" value="TPR-like"/>
    <property type="match status" value="1"/>
</dbReference>
<dbReference type="InterPro" id="IPR011990">
    <property type="entry name" value="TPR-like_helical_dom_sf"/>
</dbReference>
<keyword evidence="1" id="KW-0677">Repeat</keyword>
<sequence>MNELYEAAHITRPILKEKVEKLVQQVCQSLSDDPDTVEIKLPELKGRERASRKAQDDYSGRVPGPGIAWLYDVLRCSILFQSADQVLKCIDILEQDETFHIVKVQNRFQIPALTGYRDLNFHIQLDGGGGFQHICEIQVHHRAIQCLDYTLMTHNYYEYFRSYFSGATGSLEERLNDLKLIGKGVAVVNESFLDDLLQQSEEEDRSRLRRLAKLFEEQLCEHEWALKVWERVLVLETLRNGEDYVFLSDVYYFVAGTLKQLGQVERALEFYQKAIDIRLENSGEDPIEGLEAYRYSLDWSFMQKGGVSLADIYNEMGLLLFEQQADLRGSILHFQRSLKIKKEHYKTSDHPSVTKTYANLAMVLRFN</sequence>
<dbReference type="Gene3D" id="1.25.40.10">
    <property type="entry name" value="Tetratricopeptide repeat domain"/>
    <property type="match status" value="1"/>
</dbReference>
<evidence type="ECO:0000256" key="1">
    <source>
        <dbReference type="ARBA" id="ARBA00022737"/>
    </source>
</evidence>
<organism evidence="4 5">
    <name type="scientific">Cylindrotheca closterium</name>
    <dbReference type="NCBI Taxonomy" id="2856"/>
    <lineage>
        <taxon>Eukaryota</taxon>
        <taxon>Sar</taxon>
        <taxon>Stramenopiles</taxon>
        <taxon>Ochrophyta</taxon>
        <taxon>Bacillariophyta</taxon>
        <taxon>Bacillariophyceae</taxon>
        <taxon>Bacillariophycidae</taxon>
        <taxon>Bacillariales</taxon>
        <taxon>Bacillariaceae</taxon>
        <taxon>Cylindrotheca</taxon>
    </lineage>
</organism>
<comment type="caution">
    <text evidence="4">The sequence shown here is derived from an EMBL/GenBank/DDBJ whole genome shotgun (WGS) entry which is preliminary data.</text>
</comment>
<accession>A0AAD2FQ63</accession>
<feature type="repeat" description="TPR" evidence="3">
    <location>
        <begin position="248"/>
        <end position="281"/>
    </location>
</feature>
<gene>
    <name evidence="4" type="ORF">CYCCA115_LOCUS11991</name>
</gene>
<dbReference type="PANTHER" id="PTHR45641:SF1">
    <property type="entry name" value="AAA+ ATPASE DOMAIN-CONTAINING PROTEIN"/>
    <property type="match status" value="1"/>
</dbReference>
<dbReference type="PROSITE" id="PS50005">
    <property type="entry name" value="TPR"/>
    <property type="match status" value="1"/>
</dbReference>
<dbReference type="EMBL" id="CAKOGP040001758">
    <property type="protein sequence ID" value="CAJ1949233.1"/>
    <property type="molecule type" value="Genomic_DNA"/>
</dbReference>
<dbReference type="PANTHER" id="PTHR45641">
    <property type="entry name" value="TETRATRICOPEPTIDE REPEAT PROTEIN (AFU_ORTHOLOGUE AFUA_6G03870)"/>
    <property type="match status" value="1"/>
</dbReference>
<reference evidence="4" key="1">
    <citation type="submission" date="2023-08" db="EMBL/GenBank/DDBJ databases">
        <authorList>
            <person name="Audoor S."/>
            <person name="Bilcke G."/>
        </authorList>
    </citation>
    <scope>NUCLEOTIDE SEQUENCE</scope>
</reference>
<keyword evidence="2 3" id="KW-0802">TPR repeat</keyword>
<dbReference type="Proteomes" id="UP001295423">
    <property type="component" value="Unassembled WGS sequence"/>
</dbReference>
<dbReference type="Pfam" id="PF13181">
    <property type="entry name" value="TPR_8"/>
    <property type="match status" value="1"/>
</dbReference>
<proteinExistence type="predicted"/>
<protein>
    <recommendedName>
        <fullName evidence="6">Tetratricopeptide repeat protein</fullName>
    </recommendedName>
</protein>
<evidence type="ECO:0000256" key="3">
    <source>
        <dbReference type="PROSITE-ProRule" id="PRU00339"/>
    </source>
</evidence>
<dbReference type="Gene3D" id="3.30.460.10">
    <property type="entry name" value="Beta Polymerase, domain 2"/>
    <property type="match status" value="1"/>
</dbReference>
<dbReference type="AlphaFoldDB" id="A0AAD2FQ63"/>
<dbReference type="SUPFAM" id="SSF81301">
    <property type="entry name" value="Nucleotidyltransferase"/>
    <property type="match status" value="1"/>
</dbReference>
<keyword evidence="5" id="KW-1185">Reference proteome</keyword>
<dbReference type="SMART" id="SM00028">
    <property type="entry name" value="TPR"/>
    <property type="match status" value="2"/>
</dbReference>
<dbReference type="InterPro" id="IPR043519">
    <property type="entry name" value="NT_sf"/>
</dbReference>
<evidence type="ECO:0000313" key="4">
    <source>
        <dbReference type="EMBL" id="CAJ1949233.1"/>
    </source>
</evidence>
<evidence type="ECO:0008006" key="6">
    <source>
        <dbReference type="Google" id="ProtNLM"/>
    </source>
</evidence>
<evidence type="ECO:0000313" key="5">
    <source>
        <dbReference type="Proteomes" id="UP001295423"/>
    </source>
</evidence>
<dbReference type="InterPro" id="IPR019734">
    <property type="entry name" value="TPR_rpt"/>
</dbReference>
<evidence type="ECO:0000256" key="2">
    <source>
        <dbReference type="ARBA" id="ARBA00022803"/>
    </source>
</evidence>